<evidence type="ECO:0000256" key="1">
    <source>
        <dbReference type="SAM" id="SignalP"/>
    </source>
</evidence>
<keyword evidence="1" id="KW-0732">Signal</keyword>
<dbReference type="AlphaFoldDB" id="A0A0N5AKB7"/>
<evidence type="ECO:0000313" key="3">
    <source>
        <dbReference type="WBParaSite" id="SMUV_0000493201-mRNA-1"/>
    </source>
</evidence>
<keyword evidence="2" id="KW-1185">Reference proteome</keyword>
<feature type="chain" id="PRO_5005893182" evidence="1">
    <location>
        <begin position="24"/>
        <end position="90"/>
    </location>
</feature>
<accession>A0A0N5AKB7</accession>
<reference evidence="3" key="1">
    <citation type="submission" date="2017-02" db="UniProtKB">
        <authorList>
            <consortium name="WormBaseParasite"/>
        </authorList>
    </citation>
    <scope>IDENTIFICATION</scope>
</reference>
<proteinExistence type="predicted"/>
<protein>
    <submittedName>
        <fullName evidence="3">Laminin N-terminal domain-containing protein</fullName>
    </submittedName>
</protein>
<dbReference type="Proteomes" id="UP000046393">
    <property type="component" value="Unplaced"/>
</dbReference>
<name>A0A0N5AKB7_9BILA</name>
<organism evidence="2 3">
    <name type="scientific">Syphacia muris</name>
    <dbReference type="NCBI Taxonomy" id="451379"/>
    <lineage>
        <taxon>Eukaryota</taxon>
        <taxon>Metazoa</taxon>
        <taxon>Ecdysozoa</taxon>
        <taxon>Nematoda</taxon>
        <taxon>Chromadorea</taxon>
        <taxon>Rhabditida</taxon>
        <taxon>Spirurina</taxon>
        <taxon>Oxyuridomorpha</taxon>
        <taxon>Oxyuroidea</taxon>
        <taxon>Oxyuridae</taxon>
        <taxon>Syphacia</taxon>
    </lineage>
</organism>
<dbReference type="WBParaSite" id="SMUV_0000493201-mRNA-1">
    <property type="protein sequence ID" value="SMUV_0000493201-mRNA-1"/>
    <property type="gene ID" value="SMUV_0000493201"/>
</dbReference>
<feature type="signal peptide" evidence="1">
    <location>
        <begin position="1"/>
        <end position="23"/>
    </location>
</feature>
<evidence type="ECO:0000313" key="2">
    <source>
        <dbReference type="Proteomes" id="UP000046393"/>
    </source>
</evidence>
<sequence length="90" mass="10507">MCAQSLSRLIFLLIAVHESIVTGQLDCDILDPSCRARYRQNVEAIRPTLNSQSRCNYQDIWLIPGRADASCSKIFHFFRSRFYFQQLLLH</sequence>